<protein>
    <submittedName>
        <fullName evidence="2">Thiamine pyrophosphokinase</fullName>
    </submittedName>
</protein>
<dbReference type="EMBL" id="KV750385">
    <property type="protein sequence ID" value="OCL05068.1"/>
    <property type="molecule type" value="Genomic_DNA"/>
</dbReference>
<reference evidence="2 3" key="1">
    <citation type="journal article" date="2016" name="Nat. Commun.">
        <title>Ectomycorrhizal ecology is imprinted in the genome of the dominant symbiotic fungus Cenococcum geophilum.</title>
        <authorList>
            <consortium name="DOE Joint Genome Institute"/>
            <person name="Peter M."/>
            <person name="Kohler A."/>
            <person name="Ohm R.A."/>
            <person name="Kuo A."/>
            <person name="Krutzmann J."/>
            <person name="Morin E."/>
            <person name="Arend M."/>
            <person name="Barry K.W."/>
            <person name="Binder M."/>
            <person name="Choi C."/>
            <person name="Clum A."/>
            <person name="Copeland A."/>
            <person name="Grisel N."/>
            <person name="Haridas S."/>
            <person name="Kipfer T."/>
            <person name="LaButti K."/>
            <person name="Lindquist E."/>
            <person name="Lipzen A."/>
            <person name="Maire R."/>
            <person name="Meier B."/>
            <person name="Mihaltcheva S."/>
            <person name="Molinier V."/>
            <person name="Murat C."/>
            <person name="Poggeler S."/>
            <person name="Quandt C.A."/>
            <person name="Sperisen C."/>
            <person name="Tritt A."/>
            <person name="Tisserant E."/>
            <person name="Crous P.W."/>
            <person name="Henrissat B."/>
            <person name="Nehls U."/>
            <person name="Egli S."/>
            <person name="Spatafora J.W."/>
            <person name="Grigoriev I.V."/>
            <person name="Martin F.M."/>
        </authorList>
    </citation>
    <scope>NUCLEOTIDE SEQUENCE [LARGE SCALE GENOMIC DNA]</scope>
    <source>
        <strain evidence="2 3">CBS 207.34</strain>
    </source>
</reference>
<dbReference type="Gene3D" id="3.90.79.10">
    <property type="entry name" value="Nucleoside Triphosphate Pyrophosphohydrolase"/>
    <property type="match status" value="1"/>
</dbReference>
<dbReference type="PANTHER" id="PTHR13622:SF8">
    <property type="entry name" value="THIAMIN PYROPHOSPHOKINASE 1"/>
    <property type="match status" value="1"/>
</dbReference>
<evidence type="ECO:0000313" key="3">
    <source>
        <dbReference type="Proteomes" id="UP000250140"/>
    </source>
</evidence>
<dbReference type="InterPro" id="IPR000086">
    <property type="entry name" value="NUDIX_hydrolase_dom"/>
</dbReference>
<gene>
    <name evidence="2" type="ORF">AOQ84DRAFT_323477</name>
</gene>
<dbReference type="PANTHER" id="PTHR13622">
    <property type="entry name" value="THIAMIN PYROPHOSPHOKINASE"/>
    <property type="match status" value="1"/>
</dbReference>
<dbReference type="PROSITE" id="PS51462">
    <property type="entry name" value="NUDIX"/>
    <property type="match status" value="1"/>
</dbReference>
<dbReference type="CDD" id="cd03676">
    <property type="entry name" value="NUDIX_Tnr3_like"/>
    <property type="match status" value="1"/>
</dbReference>
<dbReference type="AlphaFoldDB" id="A0A8E2EVH4"/>
<dbReference type="GO" id="GO:0016301">
    <property type="term" value="F:kinase activity"/>
    <property type="evidence" value="ECO:0007669"/>
    <property type="project" value="UniProtKB-KW"/>
</dbReference>
<dbReference type="InterPro" id="IPR015797">
    <property type="entry name" value="NUDIX_hydrolase-like_dom_sf"/>
</dbReference>
<dbReference type="OrthoDB" id="10261522at2759"/>
<sequence length="341" mass="38401">MSRALPPLSSRLVRISQHLGKKPVMATRKISRKSYLDLARGVDAFPYQQYEPEAYESFARLYYKFKIGGFSQSFGLLPAKAVDVFKWPECWVVDHSSRTLTLSQGKDANQRSEFFGETLELMVKSGKIPTLKKLRKEMVPTYKASGELVLNIDRAACILFGTVAHGVQMLAYTQTSQGLKYWVPRRAQSRESYPGMLDTCVGGALNSGESPLDCLVREAGEEASLPEDYVRANAKPYSVLSYHMNTDGNGNEGHQPEVQYVYHIKLSPEVVPTPLDGEVEKFEQMSLDEVQDALVNGEFKTNCSSTWLAYLIMLGKINAENEKDLLTISCHLHRRLDFLIR</sequence>
<dbReference type="SUPFAM" id="SSF55811">
    <property type="entry name" value="Nudix"/>
    <property type="match status" value="1"/>
</dbReference>
<dbReference type="Proteomes" id="UP000250140">
    <property type="component" value="Unassembled WGS sequence"/>
</dbReference>
<dbReference type="Pfam" id="PF00293">
    <property type="entry name" value="NUDIX"/>
    <property type="match status" value="1"/>
</dbReference>
<proteinExistence type="predicted"/>
<name>A0A8E2EVH4_9PEZI</name>
<evidence type="ECO:0000259" key="1">
    <source>
        <dbReference type="PROSITE" id="PS51462"/>
    </source>
</evidence>
<dbReference type="FunFam" id="3.90.79.10:FF:000019">
    <property type="entry name" value="Thiamin pyrophosphokinase, putative"/>
    <property type="match status" value="1"/>
</dbReference>
<accession>A0A8E2EVH4</accession>
<keyword evidence="3" id="KW-1185">Reference proteome</keyword>
<feature type="domain" description="Nudix hydrolase" evidence="1">
    <location>
        <begin position="162"/>
        <end position="316"/>
    </location>
</feature>
<dbReference type="GO" id="GO:0044715">
    <property type="term" value="F:8-oxo-dGDP phosphatase activity"/>
    <property type="evidence" value="ECO:0007669"/>
    <property type="project" value="TreeGrafter"/>
</dbReference>
<keyword evidence="2" id="KW-0808">Transferase</keyword>
<evidence type="ECO:0000313" key="2">
    <source>
        <dbReference type="EMBL" id="OCL05068.1"/>
    </source>
</evidence>
<keyword evidence="2" id="KW-0418">Kinase</keyword>
<organism evidence="2 3">
    <name type="scientific">Glonium stellatum</name>
    <dbReference type="NCBI Taxonomy" id="574774"/>
    <lineage>
        <taxon>Eukaryota</taxon>
        <taxon>Fungi</taxon>
        <taxon>Dikarya</taxon>
        <taxon>Ascomycota</taxon>
        <taxon>Pezizomycotina</taxon>
        <taxon>Dothideomycetes</taxon>
        <taxon>Pleosporomycetidae</taxon>
        <taxon>Gloniales</taxon>
        <taxon>Gloniaceae</taxon>
        <taxon>Glonium</taxon>
    </lineage>
</organism>